<keyword evidence="2" id="KW-0560">Oxidoreductase</keyword>
<protein>
    <submittedName>
        <fullName evidence="3">Cytochrome P450</fullName>
    </submittedName>
</protein>
<dbReference type="PANTHER" id="PTHR46696:SF1">
    <property type="entry name" value="CYTOCHROME P450 YJIB-RELATED"/>
    <property type="match status" value="1"/>
</dbReference>
<keyword evidence="2" id="KW-0349">Heme</keyword>
<dbReference type="GO" id="GO:0016705">
    <property type="term" value="F:oxidoreductase activity, acting on paired donors, with incorporation or reduction of molecular oxygen"/>
    <property type="evidence" value="ECO:0007669"/>
    <property type="project" value="InterPro"/>
</dbReference>
<dbReference type="InterPro" id="IPR017972">
    <property type="entry name" value="Cyt_P450_CS"/>
</dbReference>
<accession>A0A9X1DA14</accession>
<gene>
    <name evidence="3" type="ORF">KK488_04145</name>
</gene>
<sequence>MAASSVSIAPPVLRDRGGVVMQWLTQAGMGLLPLVFRVLRRVRPIARFGNTYLVTRAEDVRAVFETDVVFGVPYLAKLDMVMDHQRFILGMADGPDYRADLAALERVVRRDDLPRLAATVSRMASDIVERSNGWIDVVSELSRPVAFDFVADYLGVPRTADDSLYRWGTRLFEYVFVADDKPLQAEAEQIAPIIRAHVQRAIEQRRAHPIDRDDVLSRCLALQAAGEPGYSDAVIRTALVGLVVGGPPQPPMVLPHAIEQLLRRPAALAQAQAAARADEDDKLWACLMEAMRFDPIAPWLARTALSTHELAVGTPRARTIPAGAHVLACIGSAMRDPARVPEPGDYRSDRPADAYIHFGHGLHECFGRHINRATLHLMLKPLLARPNLRRAKGAMGRLRRKGLLASSLVVEFD</sequence>
<dbReference type="Gene3D" id="1.10.630.10">
    <property type="entry name" value="Cytochrome P450"/>
    <property type="match status" value="1"/>
</dbReference>
<dbReference type="InterPro" id="IPR002397">
    <property type="entry name" value="Cyt_P450_B"/>
</dbReference>
<reference evidence="3" key="1">
    <citation type="submission" date="2021-05" db="EMBL/GenBank/DDBJ databases">
        <title>Genome of Sphingobium sp. strain.</title>
        <authorList>
            <person name="Fan R."/>
        </authorList>
    </citation>
    <scope>NUCLEOTIDE SEQUENCE</scope>
    <source>
        <strain evidence="3">H33</strain>
    </source>
</reference>
<keyword evidence="4" id="KW-1185">Reference proteome</keyword>
<comment type="similarity">
    <text evidence="1 2">Belongs to the cytochrome P450 family.</text>
</comment>
<dbReference type="PANTHER" id="PTHR46696">
    <property type="entry name" value="P450, PUTATIVE (EUROFUNG)-RELATED"/>
    <property type="match status" value="1"/>
</dbReference>
<dbReference type="SUPFAM" id="SSF48264">
    <property type="entry name" value="Cytochrome P450"/>
    <property type="match status" value="1"/>
</dbReference>
<dbReference type="RefSeq" id="WP_214621864.1">
    <property type="nucleotide sequence ID" value="NZ_JAHGAW010000002.1"/>
</dbReference>
<name>A0A9X1DA14_9SPHN</name>
<evidence type="ECO:0000313" key="3">
    <source>
        <dbReference type="EMBL" id="MBT2186130.1"/>
    </source>
</evidence>
<evidence type="ECO:0000313" key="4">
    <source>
        <dbReference type="Proteomes" id="UP001138757"/>
    </source>
</evidence>
<dbReference type="Proteomes" id="UP001138757">
    <property type="component" value="Unassembled WGS sequence"/>
</dbReference>
<dbReference type="AlphaFoldDB" id="A0A9X1DA14"/>
<dbReference type="GO" id="GO:0004497">
    <property type="term" value="F:monooxygenase activity"/>
    <property type="evidence" value="ECO:0007669"/>
    <property type="project" value="UniProtKB-KW"/>
</dbReference>
<keyword evidence="2" id="KW-0408">Iron</keyword>
<evidence type="ECO:0000256" key="2">
    <source>
        <dbReference type="RuleBase" id="RU000461"/>
    </source>
</evidence>
<comment type="caution">
    <text evidence="3">The sequence shown here is derived from an EMBL/GenBank/DDBJ whole genome shotgun (WGS) entry which is preliminary data.</text>
</comment>
<evidence type="ECO:0000256" key="1">
    <source>
        <dbReference type="ARBA" id="ARBA00010617"/>
    </source>
</evidence>
<proteinExistence type="inferred from homology"/>
<dbReference type="EMBL" id="JAHGAW010000002">
    <property type="protein sequence ID" value="MBT2186130.1"/>
    <property type="molecule type" value="Genomic_DNA"/>
</dbReference>
<dbReference type="InterPro" id="IPR001128">
    <property type="entry name" value="Cyt_P450"/>
</dbReference>
<dbReference type="Pfam" id="PF00067">
    <property type="entry name" value="p450"/>
    <property type="match status" value="1"/>
</dbReference>
<organism evidence="3 4">
    <name type="scientific">Sphingobium nicotianae</name>
    <dbReference type="NCBI Taxonomy" id="2782607"/>
    <lineage>
        <taxon>Bacteria</taxon>
        <taxon>Pseudomonadati</taxon>
        <taxon>Pseudomonadota</taxon>
        <taxon>Alphaproteobacteria</taxon>
        <taxon>Sphingomonadales</taxon>
        <taxon>Sphingomonadaceae</taxon>
        <taxon>Sphingobium</taxon>
    </lineage>
</organism>
<dbReference type="PRINTS" id="PR00359">
    <property type="entry name" value="BP450"/>
</dbReference>
<dbReference type="GO" id="GO:0020037">
    <property type="term" value="F:heme binding"/>
    <property type="evidence" value="ECO:0007669"/>
    <property type="project" value="InterPro"/>
</dbReference>
<dbReference type="PROSITE" id="PS00086">
    <property type="entry name" value="CYTOCHROME_P450"/>
    <property type="match status" value="1"/>
</dbReference>
<keyword evidence="2" id="KW-0479">Metal-binding</keyword>
<dbReference type="GO" id="GO:0005506">
    <property type="term" value="F:iron ion binding"/>
    <property type="evidence" value="ECO:0007669"/>
    <property type="project" value="InterPro"/>
</dbReference>
<keyword evidence="2" id="KW-0503">Monooxygenase</keyword>
<dbReference type="InterPro" id="IPR036396">
    <property type="entry name" value="Cyt_P450_sf"/>
</dbReference>